<proteinExistence type="predicted"/>
<organism evidence="2 3">
    <name type="scientific">Hyphomicrobium facile</name>
    <dbReference type="NCBI Taxonomy" id="51670"/>
    <lineage>
        <taxon>Bacteria</taxon>
        <taxon>Pseudomonadati</taxon>
        <taxon>Pseudomonadota</taxon>
        <taxon>Alphaproteobacteria</taxon>
        <taxon>Hyphomicrobiales</taxon>
        <taxon>Hyphomicrobiaceae</taxon>
        <taxon>Hyphomicrobium</taxon>
    </lineage>
</organism>
<feature type="transmembrane region" description="Helical" evidence="1">
    <location>
        <begin position="54"/>
        <end position="74"/>
    </location>
</feature>
<dbReference type="RefSeq" id="WP_092862741.1">
    <property type="nucleotide sequence ID" value="NZ_FPCH01000001.1"/>
</dbReference>
<feature type="transmembrane region" description="Helical" evidence="1">
    <location>
        <begin position="12"/>
        <end position="34"/>
    </location>
</feature>
<keyword evidence="1" id="KW-1133">Transmembrane helix</keyword>
<evidence type="ECO:0000256" key="1">
    <source>
        <dbReference type="SAM" id="Phobius"/>
    </source>
</evidence>
<keyword evidence="3" id="KW-1185">Reference proteome</keyword>
<keyword evidence="1" id="KW-0472">Membrane</keyword>
<sequence length="159" mass="17924">MSIDIAVARALHVLAVVIWIGGVSMATTVMLPAIRRGDLGGDPLHAFELIERRFVWQARFAVLVVGLSGLYMIWRLDLWDRFYSLTFWWMHAMVCVWLLFAFLLFVAEPFILQRHFRRWAAAQPEAALACLHRVHGVLLVLSVATILGSVAGSHGWSPS</sequence>
<dbReference type="AlphaFoldDB" id="A0A1I7MTQ4"/>
<protein>
    <submittedName>
        <fullName evidence="2">Uncharacterized membrane protein</fullName>
    </submittedName>
</protein>
<evidence type="ECO:0000313" key="3">
    <source>
        <dbReference type="Proteomes" id="UP000199423"/>
    </source>
</evidence>
<dbReference type="EMBL" id="FPCH01000001">
    <property type="protein sequence ID" value="SFV25780.1"/>
    <property type="molecule type" value="Genomic_DNA"/>
</dbReference>
<feature type="transmembrane region" description="Helical" evidence="1">
    <location>
        <begin position="137"/>
        <end position="156"/>
    </location>
</feature>
<name>A0A1I7MTQ4_9HYPH</name>
<feature type="transmembrane region" description="Helical" evidence="1">
    <location>
        <begin position="86"/>
        <end position="107"/>
    </location>
</feature>
<keyword evidence="1" id="KW-0812">Transmembrane</keyword>
<dbReference type="Proteomes" id="UP000199423">
    <property type="component" value="Unassembled WGS sequence"/>
</dbReference>
<evidence type="ECO:0000313" key="2">
    <source>
        <dbReference type="EMBL" id="SFV25780.1"/>
    </source>
</evidence>
<accession>A0A1I7MTQ4</accession>
<reference evidence="3" key="1">
    <citation type="submission" date="2016-10" db="EMBL/GenBank/DDBJ databases">
        <authorList>
            <person name="Varghese N."/>
            <person name="Submissions S."/>
        </authorList>
    </citation>
    <scope>NUCLEOTIDE SEQUENCE [LARGE SCALE GENOMIC DNA]</scope>
    <source>
        <strain evidence="3">DSM 1565</strain>
    </source>
</reference>
<gene>
    <name evidence="2" type="ORF">SAMN04488557_0121</name>
</gene>
<dbReference type="OrthoDB" id="7356530at2"/>